<feature type="domain" description="Myb-like" evidence="6">
    <location>
        <begin position="85"/>
        <end position="121"/>
    </location>
</feature>
<dbReference type="PANTHER" id="PTHR44191:SF4">
    <property type="entry name" value="OS01G0187900 PROTEIN"/>
    <property type="match status" value="1"/>
</dbReference>
<dbReference type="NCBIfam" id="TIGR01557">
    <property type="entry name" value="myb_SHAQKYF"/>
    <property type="match status" value="1"/>
</dbReference>
<keyword evidence="4" id="KW-0539">Nucleus</keyword>
<dbReference type="InterPro" id="IPR009057">
    <property type="entry name" value="Homeodomain-like_sf"/>
</dbReference>
<feature type="compositionally biased region" description="Polar residues" evidence="5">
    <location>
        <begin position="117"/>
        <end position="139"/>
    </location>
</feature>
<dbReference type="GO" id="GO:0006355">
    <property type="term" value="P:regulation of DNA-templated transcription"/>
    <property type="evidence" value="ECO:0007669"/>
    <property type="project" value="UniProtKB-ARBA"/>
</dbReference>
<protein>
    <submittedName>
        <fullName evidence="7">Myb-like transcription factor family protein</fullName>
    </submittedName>
</protein>
<gene>
    <name evidence="7" type="ORF">SHERM_02094</name>
</gene>
<keyword evidence="1" id="KW-0805">Transcription regulation</keyword>
<keyword evidence="3" id="KW-0804">Transcription</keyword>
<comment type="caution">
    <text evidence="7">The sequence shown here is derived from an EMBL/GenBank/DDBJ whole genome shotgun (WGS) entry which is preliminary data.</text>
</comment>
<dbReference type="OrthoDB" id="118550at2759"/>
<feature type="region of interest" description="Disordered" evidence="5">
    <location>
        <begin position="109"/>
        <end position="139"/>
    </location>
</feature>
<dbReference type="InterPro" id="IPR052245">
    <property type="entry name" value="Plant_Stress_Dev_TF"/>
</dbReference>
<sequence>MTRRSHCNANGHHNTPTCGGGGGGLRLFGVRLTDGSFIKKSASMGNLSHSSAAPEPAGGYHSDDPDRGGATAALRLPPIRKRGIPWTEEEHRQFLLGLQQLGKGNWRGISKGYVRSRTPTQETSPTSNTRQLSIPSPQAVTANESEKLMLTSSSSSSSSQGAISSLDLSLKPAFTSLDHSLEDNKARKSQHHQIITNVPAVQEPMKELLGMSQLTLGETGILQNEALTFSLSVAENP</sequence>
<feature type="region of interest" description="Disordered" evidence="5">
    <location>
        <begin position="1"/>
        <end position="23"/>
    </location>
</feature>
<organism evidence="7 8">
    <name type="scientific">Striga hermonthica</name>
    <name type="common">Purple witchweed</name>
    <name type="synonym">Buchnera hermonthica</name>
    <dbReference type="NCBI Taxonomy" id="68872"/>
    <lineage>
        <taxon>Eukaryota</taxon>
        <taxon>Viridiplantae</taxon>
        <taxon>Streptophyta</taxon>
        <taxon>Embryophyta</taxon>
        <taxon>Tracheophyta</taxon>
        <taxon>Spermatophyta</taxon>
        <taxon>Magnoliopsida</taxon>
        <taxon>eudicotyledons</taxon>
        <taxon>Gunneridae</taxon>
        <taxon>Pentapetalae</taxon>
        <taxon>asterids</taxon>
        <taxon>lamiids</taxon>
        <taxon>Lamiales</taxon>
        <taxon>Orobanchaceae</taxon>
        <taxon>Buchnereae</taxon>
        <taxon>Striga</taxon>
    </lineage>
</organism>
<feature type="region of interest" description="Disordered" evidence="5">
    <location>
        <begin position="45"/>
        <end position="76"/>
    </location>
</feature>
<dbReference type="GO" id="GO:0009723">
    <property type="term" value="P:response to ethylene"/>
    <property type="evidence" value="ECO:0007669"/>
    <property type="project" value="TreeGrafter"/>
</dbReference>
<accession>A0A9N7NDM5</accession>
<keyword evidence="8" id="KW-1185">Reference proteome</keyword>
<dbReference type="Pfam" id="PF00249">
    <property type="entry name" value="Myb_DNA-binding"/>
    <property type="match status" value="1"/>
</dbReference>
<dbReference type="GO" id="GO:0009739">
    <property type="term" value="P:response to gibberellin"/>
    <property type="evidence" value="ECO:0007669"/>
    <property type="project" value="TreeGrafter"/>
</dbReference>
<evidence type="ECO:0000256" key="2">
    <source>
        <dbReference type="ARBA" id="ARBA00023125"/>
    </source>
</evidence>
<evidence type="ECO:0000256" key="5">
    <source>
        <dbReference type="SAM" id="MobiDB-lite"/>
    </source>
</evidence>
<dbReference type="PANTHER" id="PTHR44191">
    <property type="entry name" value="TRANSCRIPTION FACTOR KUA1"/>
    <property type="match status" value="1"/>
</dbReference>
<dbReference type="CDD" id="cd00167">
    <property type="entry name" value="SANT"/>
    <property type="match status" value="1"/>
</dbReference>
<evidence type="ECO:0000256" key="3">
    <source>
        <dbReference type="ARBA" id="ARBA00023163"/>
    </source>
</evidence>
<evidence type="ECO:0000256" key="4">
    <source>
        <dbReference type="ARBA" id="ARBA00023242"/>
    </source>
</evidence>
<dbReference type="PROSITE" id="PS50090">
    <property type="entry name" value="MYB_LIKE"/>
    <property type="match status" value="1"/>
</dbReference>
<keyword evidence="2" id="KW-0238">DNA-binding</keyword>
<dbReference type="EMBL" id="CACSLK010027624">
    <property type="protein sequence ID" value="CAA0826901.1"/>
    <property type="molecule type" value="Genomic_DNA"/>
</dbReference>
<feature type="compositionally biased region" description="Polar residues" evidence="5">
    <location>
        <begin position="7"/>
        <end position="17"/>
    </location>
</feature>
<reference evidence="7" key="1">
    <citation type="submission" date="2019-12" db="EMBL/GenBank/DDBJ databases">
        <authorList>
            <person name="Scholes J."/>
        </authorList>
    </citation>
    <scope>NUCLEOTIDE SEQUENCE</scope>
</reference>
<proteinExistence type="predicted"/>
<evidence type="ECO:0000313" key="7">
    <source>
        <dbReference type="EMBL" id="CAA0826901.1"/>
    </source>
</evidence>
<dbReference type="Gene3D" id="1.10.10.60">
    <property type="entry name" value="Homeodomain-like"/>
    <property type="match status" value="1"/>
</dbReference>
<dbReference type="InterPro" id="IPR006447">
    <property type="entry name" value="Myb_dom_plants"/>
</dbReference>
<dbReference type="Proteomes" id="UP001153555">
    <property type="component" value="Unassembled WGS sequence"/>
</dbReference>
<dbReference type="GO" id="GO:0003677">
    <property type="term" value="F:DNA binding"/>
    <property type="evidence" value="ECO:0007669"/>
    <property type="project" value="UniProtKB-KW"/>
</dbReference>
<evidence type="ECO:0000256" key="1">
    <source>
        <dbReference type="ARBA" id="ARBA00023015"/>
    </source>
</evidence>
<dbReference type="SUPFAM" id="SSF46689">
    <property type="entry name" value="Homeodomain-like"/>
    <property type="match status" value="1"/>
</dbReference>
<evidence type="ECO:0000313" key="8">
    <source>
        <dbReference type="Proteomes" id="UP001153555"/>
    </source>
</evidence>
<dbReference type="AlphaFoldDB" id="A0A9N7NDM5"/>
<name>A0A9N7NDM5_STRHE</name>
<dbReference type="InterPro" id="IPR001005">
    <property type="entry name" value="SANT/Myb"/>
</dbReference>
<evidence type="ECO:0000259" key="6">
    <source>
        <dbReference type="PROSITE" id="PS50090"/>
    </source>
</evidence>